<proteinExistence type="predicted"/>
<dbReference type="PANTHER" id="PTHR37305">
    <property type="entry name" value="INTEGRAL MEMBRANE PROTEIN-RELATED"/>
    <property type="match status" value="1"/>
</dbReference>
<evidence type="ECO:0000313" key="2">
    <source>
        <dbReference type="EMBL" id="OOM16070.1"/>
    </source>
</evidence>
<feature type="transmembrane region" description="Helical" evidence="1">
    <location>
        <begin position="16"/>
        <end position="33"/>
    </location>
</feature>
<organism evidence="2 3">
    <name type="scientific">Clostridium saccharobutylicum</name>
    <dbReference type="NCBI Taxonomy" id="169679"/>
    <lineage>
        <taxon>Bacteria</taxon>
        <taxon>Bacillati</taxon>
        <taxon>Bacillota</taxon>
        <taxon>Clostridia</taxon>
        <taxon>Eubacteriales</taxon>
        <taxon>Clostridiaceae</taxon>
        <taxon>Clostridium</taxon>
    </lineage>
</organism>
<dbReference type="PANTHER" id="PTHR37305:SF1">
    <property type="entry name" value="MEMBRANE PROTEIN"/>
    <property type="match status" value="1"/>
</dbReference>
<keyword evidence="1" id="KW-0812">Transmembrane</keyword>
<sequence length="249" mass="28337">MNNLIRGEFYKLRKSKYFIGMMIVAVIVGVLLICQWEHEGKNQFPVANGVNSISYTFFLIIFISCVFALLAGGFIVNDFKNGNINKNFSYGYRRNKIILSKLIVFIIFSLIIELIYTTILVIYVSVNYGFCEVLDLSTFLYLTRIISIGIIYNLATICIIAMIAIITKSIFCTFVSPVVLFIIFLIAFPMESYPYISNIFSYMPYVSGMRAVDNFSSKADIIRCIASSMLTFIITIVGSLLYVEYEDVK</sequence>
<dbReference type="AlphaFoldDB" id="A0A1S8NI06"/>
<keyword evidence="1" id="KW-0472">Membrane</keyword>
<dbReference type="EMBL" id="LZYZ01000001">
    <property type="protein sequence ID" value="OOM16070.1"/>
    <property type="molecule type" value="Genomic_DNA"/>
</dbReference>
<feature type="transmembrane region" description="Helical" evidence="1">
    <location>
        <begin position="224"/>
        <end position="243"/>
    </location>
</feature>
<name>A0A1S8NI06_CLOSA</name>
<evidence type="ECO:0000313" key="3">
    <source>
        <dbReference type="Proteomes" id="UP000191154"/>
    </source>
</evidence>
<keyword evidence="1" id="KW-1133">Transmembrane helix</keyword>
<dbReference type="RefSeq" id="WP_077863825.1">
    <property type="nucleotide sequence ID" value="NZ_LZYZ01000001.1"/>
</dbReference>
<feature type="transmembrane region" description="Helical" evidence="1">
    <location>
        <begin position="138"/>
        <end position="163"/>
    </location>
</feature>
<accession>A0A1S8NI06</accession>
<feature type="transmembrane region" description="Helical" evidence="1">
    <location>
        <begin position="53"/>
        <end position="76"/>
    </location>
</feature>
<reference evidence="2 3" key="1">
    <citation type="submission" date="2016-05" db="EMBL/GenBank/DDBJ databases">
        <title>Microbial solvent formation.</title>
        <authorList>
            <person name="Poehlein A."/>
            <person name="Montoya Solano J.D."/>
            <person name="Flitsch S."/>
            <person name="Krabben P."/>
            <person name="Duerre P."/>
            <person name="Daniel R."/>
        </authorList>
    </citation>
    <scope>NUCLEOTIDE SEQUENCE [LARGE SCALE GENOMIC DNA]</scope>
    <source>
        <strain evidence="2 3">L1-8</strain>
    </source>
</reference>
<feature type="transmembrane region" description="Helical" evidence="1">
    <location>
        <begin position="170"/>
        <end position="189"/>
    </location>
</feature>
<dbReference type="Proteomes" id="UP000191154">
    <property type="component" value="Unassembled WGS sequence"/>
</dbReference>
<feature type="transmembrane region" description="Helical" evidence="1">
    <location>
        <begin position="97"/>
        <end position="126"/>
    </location>
</feature>
<comment type="caution">
    <text evidence="2">The sequence shown here is derived from an EMBL/GenBank/DDBJ whole genome shotgun (WGS) entry which is preliminary data.</text>
</comment>
<gene>
    <name evidence="2" type="ORF">CLOSAC_03410</name>
</gene>
<dbReference type="Pfam" id="PF12730">
    <property type="entry name" value="ABC2_membrane_4"/>
    <property type="match status" value="1"/>
</dbReference>
<evidence type="ECO:0000256" key="1">
    <source>
        <dbReference type="SAM" id="Phobius"/>
    </source>
</evidence>
<protein>
    <submittedName>
        <fullName evidence="2">ABC-2 family transporter protein</fullName>
    </submittedName>
</protein>